<sequence length="180" mass="20452">MVKLTLLLKATLDNVTSLEPASDQHEFYLKVQCSSCHEVHPNHVPVNMQEEHELSSGRGTASFVWKCSFCKREASLSFLPPQPPSQGVYAPKNKKNIKIPFSNKPLPIVESDTWTVFLTVECRGLEAVGFDWEGTWRCGVPDRETTFEDVVFEDGRWDEYDEESAAPCSIEELESQWVKV</sequence>
<keyword evidence="2" id="KW-0479">Metal-binding</keyword>
<dbReference type="AlphaFoldDB" id="A0A0F7SWR4"/>
<comment type="similarity">
    <text evidence="1">Belongs to the UPF0587 family.</text>
</comment>
<dbReference type="SUPFAM" id="SSF141678">
    <property type="entry name" value="MAL13P1.257-like"/>
    <property type="match status" value="1"/>
</dbReference>
<organism evidence="4">
    <name type="scientific">Phaffia rhodozyma</name>
    <name type="common">Yeast</name>
    <name type="synonym">Xanthophyllomyces dendrorhous</name>
    <dbReference type="NCBI Taxonomy" id="264483"/>
    <lineage>
        <taxon>Eukaryota</taxon>
        <taxon>Fungi</taxon>
        <taxon>Dikarya</taxon>
        <taxon>Basidiomycota</taxon>
        <taxon>Agaricomycotina</taxon>
        <taxon>Tremellomycetes</taxon>
        <taxon>Cystofilobasidiales</taxon>
        <taxon>Mrakiaceae</taxon>
        <taxon>Phaffia</taxon>
    </lineage>
</organism>
<reference evidence="4" key="1">
    <citation type="submission" date="2014-08" db="EMBL/GenBank/DDBJ databases">
        <authorList>
            <person name="Sharma Rahul"/>
            <person name="Thines Marco"/>
        </authorList>
    </citation>
    <scope>NUCLEOTIDE SEQUENCE</scope>
</reference>
<dbReference type="GO" id="GO:0008270">
    <property type="term" value="F:zinc ion binding"/>
    <property type="evidence" value="ECO:0007669"/>
    <property type="project" value="TreeGrafter"/>
</dbReference>
<dbReference type="EMBL" id="LN483332">
    <property type="protein sequence ID" value="CED85110.1"/>
    <property type="molecule type" value="Genomic_DNA"/>
</dbReference>
<protein>
    <submittedName>
        <fullName evidence="4">Uncharacterized conserved protein</fullName>
    </submittedName>
</protein>
<dbReference type="InterPro" id="IPR008584">
    <property type="entry name" value="CXXC_Zn-binding_euk"/>
</dbReference>
<proteinExistence type="inferred from homology"/>
<evidence type="ECO:0000256" key="1">
    <source>
        <dbReference type="ARBA" id="ARBA00007818"/>
    </source>
</evidence>
<keyword evidence="3" id="KW-0862">Zinc</keyword>
<dbReference type="Pfam" id="PF05907">
    <property type="entry name" value="CXXC_Zn-b_euk"/>
    <property type="match status" value="1"/>
</dbReference>
<evidence type="ECO:0000256" key="2">
    <source>
        <dbReference type="ARBA" id="ARBA00022723"/>
    </source>
</evidence>
<evidence type="ECO:0000256" key="3">
    <source>
        <dbReference type="ARBA" id="ARBA00022833"/>
    </source>
</evidence>
<dbReference type="PANTHER" id="PTHR12857:SF0">
    <property type="entry name" value="CXXC MOTIF CONTAINING ZINC BINDING PROTEIN"/>
    <property type="match status" value="1"/>
</dbReference>
<name>A0A0F7SWR4_PHARH</name>
<dbReference type="PANTHER" id="PTHR12857">
    <property type="entry name" value="CXXC MOTIF CONTAINING ZINC BINDING PROTEIN"/>
    <property type="match status" value="1"/>
</dbReference>
<accession>A0A0F7SWR4</accession>
<evidence type="ECO:0000313" key="4">
    <source>
        <dbReference type="EMBL" id="CED85110.1"/>
    </source>
</evidence>